<reference evidence="2" key="1">
    <citation type="submission" date="2021-05" db="EMBL/GenBank/DDBJ databases">
        <authorList>
            <person name="Alioto T."/>
            <person name="Alioto T."/>
            <person name="Gomez Garrido J."/>
        </authorList>
    </citation>
    <scope>NUCLEOTIDE SEQUENCE</scope>
</reference>
<dbReference type="AlphaFoldDB" id="A0A8D8TFQ4"/>
<dbReference type="EMBL" id="HBUF01283110">
    <property type="protein sequence ID" value="CAG6687757.1"/>
    <property type="molecule type" value="Transcribed_RNA"/>
</dbReference>
<name>A0A8D8TFQ4_9HEMI</name>
<feature type="region of interest" description="Disordered" evidence="1">
    <location>
        <begin position="1"/>
        <end position="22"/>
    </location>
</feature>
<dbReference type="EMBL" id="HBUF01283109">
    <property type="protein sequence ID" value="CAG6687756.1"/>
    <property type="molecule type" value="Transcribed_RNA"/>
</dbReference>
<accession>A0A8D8TFQ4</accession>
<proteinExistence type="predicted"/>
<organism evidence="2">
    <name type="scientific">Cacopsylla melanoneura</name>
    <dbReference type="NCBI Taxonomy" id="428564"/>
    <lineage>
        <taxon>Eukaryota</taxon>
        <taxon>Metazoa</taxon>
        <taxon>Ecdysozoa</taxon>
        <taxon>Arthropoda</taxon>
        <taxon>Hexapoda</taxon>
        <taxon>Insecta</taxon>
        <taxon>Pterygota</taxon>
        <taxon>Neoptera</taxon>
        <taxon>Paraneoptera</taxon>
        <taxon>Hemiptera</taxon>
        <taxon>Sternorrhyncha</taxon>
        <taxon>Psylloidea</taxon>
        <taxon>Psyllidae</taxon>
        <taxon>Psyllinae</taxon>
        <taxon>Cacopsylla</taxon>
    </lineage>
</organism>
<evidence type="ECO:0000313" key="2">
    <source>
        <dbReference type="EMBL" id="CAG6687756.1"/>
    </source>
</evidence>
<protein>
    <submittedName>
        <fullName evidence="2">Uncharacterized protein</fullName>
    </submittedName>
</protein>
<evidence type="ECO:0000256" key="1">
    <source>
        <dbReference type="SAM" id="MobiDB-lite"/>
    </source>
</evidence>
<sequence length="114" mass="12604">MSSFGLGLSLGSENSSRVSSLGSGSESLFRAVHKAMPSRSMTSVIFVYISYISPEQHQLYYFNFLVLVSTLETLLLIQTKVFHSLPCSRIMEVLFQVISKTISCCIGTHSILAF</sequence>